<protein>
    <submittedName>
        <fullName evidence="1">Uncharacterized protein</fullName>
    </submittedName>
</protein>
<comment type="caution">
    <text evidence="1">The sequence shown here is derived from an EMBL/GenBank/DDBJ whole genome shotgun (WGS) entry which is preliminary data.</text>
</comment>
<name>X1P7Y7_9ZZZZ</name>
<organism evidence="1">
    <name type="scientific">marine sediment metagenome</name>
    <dbReference type="NCBI Taxonomy" id="412755"/>
    <lineage>
        <taxon>unclassified sequences</taxon>
        <taxon>metagenomes</taxon>
        <taxon>ecological metagenomes</taxon>
    </lineage>
</organism>
<dbReference type="AlphaFoldDB" id="X1P7Y7"/>
<feature type="non-terminal residue" evidence="1">
    <location>
        <position position="49"/>
    </location>
</feature>
<accession>X1P7Y7</accession>
<sequence>MTRKLSIILLSGVICLLGLTSALAMKYNEAPMFRTKVAAGELPPVEKRL</sequence>
<reference evidence="1" key="1">
    <citation type="journal article" date="2014" name="Front. Microbiol.">
        <title>High frequency of phylogenetically diverse reductive dehalogenase-homologous genes in deep subseafloor sedimentary metagenomes.</title>
        <authorList>
            <person name="Kawai M."/>
            <person name="Futagami T."/>
            <person name="Toyoda A."/>
            <person name="Takaki Y."/>
            <person name="Nishi S."/>
            <person name="Hori S."/>
            <person name="Arai W."/>
            <person name="Tsubouchi T."/>
            <person name="Morono Y."/>
            <person name="Uchiyama I."/>
            <person name="Ito T."/>
            <person name="Fujiyama A."/>
            <person name="Inagaki F."/>
            <person name="Takami H."/>
        </authorList>
    </citation>
    <scope>NUCLEOTIDE SEQUENCE</scope>
    <source>
        <strain evidence="1">Expedition CK06-06</strain>
    </source>
</reference>
<evidence type="ECO:0000313" key="1">
    <source>
        <dbReference type="EMBL" id="GAI35150.1"/>
    </source>
</evidence>
<dbReference type="EMBL" id="BARV01025930">
    <property type="protein sequence ID" value="GAI35150.1"/>
    <property type="molecule type" value="Genomic_DNA"/>
</dbReference>
<proteinExistence type="predicted"/>
<gene>
    <name evidence="1" type="ORF">S06H3_41993</name>
</gene>